<evidence type="ECO:0000256" key="2">
    <source>
        <dbReference type="ARBA" id="ARBA00023015"/>
    </source>
</evidence>
<keyword evidence="4" id="KW-0804">Transcription</keyword>
<dbReference type="InterPro" id="IPR013324">
    <property type="entry name" value="RNA_pol_sigma_r3/r4-like"/>
</dbReference>
<keyword evidence="2" id="KW-0805">Transcription regulation</keyword>
<dbReference type="RefSeq" id="WP_182667515.1">
    <property type="nucleotide sequence ID" value="NZ_VKHS01001392.1"/>
</dbReference>
<evidence type="ECO:0000313" key="9">
    <source>
        <dbReference type="Proteomes" id="UP000530234"/>
    </source>
</evidence>
<dbReference type="NCBIfam" id="TIGR02937">
    <property type="entry name" value="sigma70-ECF"/>
    <property type="match status" value="1"/>
</dbReference>
<dbReference type="InterPro" id="IPR007627">
    <property type="entry name" value="RNA_pol_sigma70_r2"/>
</dbReference>
<dbReference type="AlphaFoldDB" id="A0A7W3XZ89"/>
<reference evidence="9" key="1">
    <citation type="submission" date="2019-10" db="EMBL/GenBank/DDBJ databases">
        <title>Streptomyces sp. nov., a novel actinobacterium isolated from alkaline environment.</title>
        <authorList>
            <person name="Golinska P."/>
        </authorList>
    </citation>
    <scope>NUCLEOTIDE SEQUENCE [LARGE SCALE GENOMIC DNA]</scope>
    <source>
        <strain evidence="9">DSM 42108</strain>
    </source>
</reference>
<dbReference type="GO" id="GO:0016987">
    <property type="term" value="F:sigma factor activity"/>
    <property type="evidence" value="ECO:0007669"/>
    <property type="project" value="UniProtKB-KW"/>
</dbReference>
<organism evidence="8 9">
    <name type="scientific">Streptomyces calidiresistens</name>
    <dbReference type="NCBI Taxonomy" id="1485586"/>
    <lineage>
        <taxon>Bacteria</taxon>
        <taxon>Bacillati</taxon>
        <taxon>Actinomycetota</taxon>
        <taxon>Actinomycetes</taxon>
        <taxon>Kitasatosporales</taxon>
        <taxon>Streptomycetaceae</taxon>
        <taxon>Streptomyces</taxon>
    </lineage>
</organism>
<sequence length="209" mass="22565">MTAAVLAAQGGDERAFVHVFREVHPRLLGYVRTIVAEPDAEDVTAEAWLHITRDLERFRGDADRFRGWTNRIARNRALDHLRARGRRPVELVDDTSLIERPGPGDTAEEALAAVGTARTFALLGRLPREQAEAVALRSVMGLDARRAAGVLGSRPGAVRTATHRGLRRLAELVGDGAECRGLGTHRADPERRAPGRAVPVPVGAGASGR</sequence>
<evidence type="ECO:0000256" key="4">
    <source>
        <dbReference type="ARBA" id="ARBA00023163"/>
    </source>
</evidence>
<feature type="domain" description="RNA polymerase sigma-70 region 2" evidence="6">
    <location>
        <begin position="20"/>
        <end position="87"/>
    </location>
</feature>
<dbReference type="PANTHER" id="PTHR43133:SF66">
    <property type="entry name" value="ECF RNA POLYMERASE SIGMA FACTOR SIGK"/>
    <property type="match status" value="1"/>
</dbReference>
<name>A0A7W3XZ89_9ACTN</name>
<dbReference type="SUPFAM" id="SSF88659">
    <property type="entry name" value="Sigma3 and sigma4 domains of RNA polymerase sigma factors"/>
    <property type="match status" value="1"/>
</dbReference>
<dbReference type="InterPro" id="IPR039425">
    <property type="entry name" value="RNA_pol_sigma-70-like"/>
</dbReference>
<dbReference type="Pfam" id="PF04542">
    <property type="entry name" value="Sigma70_r2"/>
    <property type="match status" value="1"/>
</dbReference>
<evidence type="ECO:0000313" key="8">
    <source>
        <dbReference type="EMBL" id="MBB0233015.1"/>
    </source>
</evidence>
<gene>
    <name evidence="8" type="ORF">FOE67_26865</name>
</gene>
<dbReference type="EMBL" id="VKHS01001392">
    <property type="protein sequence ID" value="MBB0233015.1"/>
    <property type="molecule type" value="Genomic_DNA"/>
</dbReference>
<dbReference type="Gene3D" id="1.10.1740.10">
    <property type="match status" value="1"/>
</dbReference>
<feature type="domain" description="RNA polymerase sigma factor 70 region 4 type 2" evidence="7">
    <location>
        <begin position="121"/>
        <end position="169"/>
    </location>
</feature>
<keyword evidence="3" id="KW-0731">Sigma factor</keyword>
<dbReference type="Pfam" id="PF08281">
    <property type="entry name" value="Sigma70_r4_2"/>
    <property type="match status" value="1"/>
</dbReference>
<dbReference type="Gene3D" id="1.10.10.10">
    <property type="entry name" value="Winged helix-like DNA-binding domain superfamily/Winged helix DNA-binding domain"/>
    <property type="match status" value="1"/>
</dbReference>
<dbReference type="GO" id="GO:0003677">
    <property type="term" value="F:DNA binding"/>
    <property type="evidence" value="ECO:0007669"/>
    <property type="project" value="InterPro"/>
</dbReference>
<dbReference type="InterPro" id="IPR014284">
    <property type="entry name" value="RNA_pol_sigma-70_dom"/>
</dbReference>
<dbReference type="SUPFAM" id="SSF88946">
    <property type="entry name" value="Sigma2 domain of RNA polymerase sigma factors"/>
    <property type="match status" value="1"/>
</dbReference>
<dbReference type="Proteomes" id="UP000530234">
    <property type="component" value="Unassembled WGS sequence"/>
</dbReference>
<comment type="caution">
    <text evidence="8">The sequence shown here is derived from an EMBL/GenBank/DDBJ whole genome shotgun (WGS) entry which is preliminary data.</text>
</comment>
<evidence type="ECO:0000256" key="1">
    <source>
        <dbReference type="ARBA" id="ARBA00010641"/>
    </source>
</evidence>
<evidence type="ECO:0000256" key="5">
    <source>
        <dbReference type="SAM" id="MobiDB-lite"/>
    </source>
</evidence>
<evidence type="ECO:0000259" key="6">
    <source>
        <dbReference type="Pfam" id="PF04542"/>
    </source>
</evidence>
<dbReference type="GO" id="GO:0006352">
    <property type="term" value="P:DNA-templated transcription initiation"/>
    <property type="evidence" value="ECO:0007669"/>
    <property type="project" value="InterPro"/>
</dbReference>
<comment type="similarity">
    <text evidence="1">Belongs to the sigma-70 factor family. ECF subfamily.</text>
</comment>
<dbReference type="InterPro" id="IPR013249">
    <property type="entry name" value="RNA_pol_sigma70_r4_t2"/>
</dbReference>
<dbReference type="PANTHER" id="PTHR43133">
    <property type="entry name" value="RNA POLYMERASE ECF-TYPE SIGMA FACTO"/>
    <property type="match status" value="1"/>
</dbReference>
<dbReference type="InterPro" id="IPR036388">
    <property type="entry name" value="WH-like_DNA-bd_sf"/>
</dbReference>
<proteinExistence type="inferred from homology"/>
<protein>
    <submittedName>
        <fullName evidence="8">Sigma-70 family RNA polymerase sigma factor</fullName>
    </submittedName>
</protein>
<evidence type="ECO:0000259" key="7">
    <source>
        <dbReference type="Pfam" id="PF08281"/>
    </source>
</evidence>
<keyword evidence="9" id="KW-1185">Reference proteome</keyword>
<dbReference type="InterPro" id="IPR013325">
    <property type="entry name" value="RNA_pol_sigma_r2"/>
</dbReference>
<feature type="region of interest" description="Disordered" evidence="5">
    <location>
        <begin position="181"/>
        <end position="209"/>
    </location>
</feature>
<evidence type="ECO:0000256" key="3">
    <source>
        <dbReference type="ARBA" id="ARBA00023082"/>
    </source>
</evidence>
<accession>A0A7W3XZ89</accession>